<comment type="caution">
    <text evidence="2">The sequence shown here is derived from an EMBL/GenBank/DDBJ whole genome shotgun (WGS) entry which is preliminary data.</text>
</comment>
<dbReference type="Proteomes" id="UP001371305">
    <property type="component" value="Unassembled WGS sequence"/>
</dbReference>
<protein>
    <submittedName>
        <fullName evidence="2">GNAT family N-acetyltransferase</fullName>
        <ecNumber evidence="2">2.3.1.-</ecNumber>
    </submittedName>
</protein>
<keyword evidence="2" id="KW-0808">Transferase</keyword>
<dbReference type="RefSeq" id="WP_341406991.1">
    <property type="nucleotide sequence ID" value="NZ_JBBUKT010000010.1"/>
</dbReference>
<dbReference type="EMBL" id="JBBUKT010000010">
    <property type="protein sequence ID" value="MEK7953228.1"/>
    <property type="molecule type" value="Genomic_DNA"/>
</dbReference>
<keyword evidence="3" id="KW-1185">Reference proteome</keyword>
<dbReference type="EC" id="2.3.1.-" evidence="2"/>
<evidence type="ECO:0000313" key="3">
    <source>
        <dbReference type="Proteomes" id="UP001371305"/>
    </source>
</evidence>
<dbReference type="SUPFAM" id="SSF55729">
    <property type="entry name" value="Acyl-CoA N-acyltransferases (Nat)"/>
    <property type="match status" value="1"/>
</dbReference>
<organism evidence="2 3">
    <name type="scientific">Luteolibacter soli</name>
    <dbReference type="NCBI Taxonomy" id="3135280"/>
    <lineage>
        <taxon>Bacteria</taxon>
        <taxon>Pseudomonadati</taxon>
        <taxon>Verrucomicrobiota</taxon>
        <taxon>Verrucomicrobiia</taxon>
        <taxon>Verrucomicrobiales</taxon>
        <taxon>Verrucomicrobiaceae</taxon>
        <taxon>Luteolibacter</taxon>
    </lineage>
</organism>
<dbReference type="PANTHER" id="PTHR39173:SF1">
    <property type="entry name" value="ACETYLTRANSFERASE"/>
    <property type="match status" value="1"/>
</dbReference>
<dbReference type="GO" id="GO:0016746">
    <property type="term" value="F:acyltransferase activity"/>
    <property type="evidence" value="ECO:0007669"/>
    <property type="project" value="UniProtKB-KW"/>
</dbReference>
<proteinExistence type="predicted"/>
<keyword evidence="2" id="KW-0012">Acyltransferase</keyword>
<dbReference type="InterPro" id="IPR000182">
    <property type="entry name" value="GNAT_dom"/>
</dbReference>
<dbReference type="PANTHER" id="PTHR39173">
    <property type="entry name" value="ACETYLTRANSFERASE"/>
    <property type="match status" value="1"/>
</dbReference>
<feature type="domain" description="N-acetyltransferase" evidence="1">
    <location>
        <begin position="24"/>
        <end position="107"/>
    </location>
</feature>
<dbReference type="Pfam" id="PF13302">
    <property type="entry name" value="Acetyltransf_3"/>
    <property type="match status" value="1"/>
</dbReference>
<sequence>MALHADGVALHFSRVVVPLDRRQAPYYHFRILAGTRDVGHINLRIGESEHVLRVVGHVGYGIHKRYRGRHYALLACRALAPFARTITSEVIVTCDPANHASRRTIEQLVGGKHGEEVAVPRSDPHYRRGARTKLRFRWVP</sequence>
<name>A0ABU9B0A2_9BACT</name>
<dbReference type="Gene3D" id="3.40.630.30">
    <property type="match status" value="1"/>
</dbReference>
<reference evidence="2 3" key="1">
    <citation type="submission" date="2024-04" db="EMBL/GenBank/DDBJ databases">
        <title>Luteolibacter sp. isolated from soil.</title>
        <authorList>
            <person name="An J."/>
        </authorList>
    </citation>
    <scope>NUCLEOTIDE SEQUENCE [LARGE SCALE GENOMIC DNA]</scope>
    <source>
        <strain evidence="2 3">Y139</strain>
    </source>
</reference>
<accession>A0ABU9B0A2</accession>
<evidence type="ECO:0000259" key="1">
    <source>
        <dbReference type="Pfam" id="PF13302"/>
    </source>
</evidence>
<evidence type="ECO:0000313" key="2">
    <source>
        <dbReference type="EMBL" id="MEK7953228.1"/>
    </source>
</evidence>
<dbReference type="InterPro" id="IPR016181">
    <property type="entry name" value="Acyl_CoA_acyltransferase"/>
</dbReference>
<gene>
    <name evidence="2" type="ORF">WKV53_22120</name>
</gene>